<keyword evidence="4 7" id="KW-0812">Transmembrane</keyword>
<feature type="transmembrane region" description="Helical" evidence="7">
    <location>
        <begin position="12"/>
        <end position="30"/>
    </location>
</feature>
<feature type="transmembrane region" description="Helical" evidence="7">
    <location>
        <begin position="230"/>
        <end position="255"/>
    </location>
</feature>
<gene>
    <name evidence="8" type="primary">chrA</name>
    <name evidence="8" type="ORF">MU846_04355</name>
</gene>
<dbReference type="RefSeq" id="WP_246948830.1">
    <property type="nucleotide sequence ID" value="NZ_JALKII010000002.1"/>
</dbReference>
<feature type="transmembrane region" description="Helical" evidence="7">
    <location>
        <begin position="412"/>
        <end position="430"/>
    </location>
</feature>
<feature type="transmembrane region" description="Helical" evidence="7">
    <location>
        <begin position="137"/>
        <end position="156"/>
    </location>
</feature>
<evidence type="ECO:0000313" key="8">
    <source>
        <dbReference type="EMBL" id="MCK0536933.1"/>
    </source>
</evidence>
<keyword evidence="3" id="KW-1003">Cell membrane</keyword>
<evidence type="ECO:0000313" key="9">
    <source>
        <dbReference type="Proteomes" id="UP001165524"/>
    </source>
</evidence>
<dbReference type="PANTHER" id="PTHR33567:SF3">
    <property type="entry name" value="CHROMATE ION TRANSPORTER (EUROFUNG)"/>
    <property type="match status" value="1"/>
</dbReference>
<dbReference type="InterPro" id="IPR003370">
    <property type="entry name" value="Chromate_transpt"/>
</dbReference>
<dbReference type="Pfam" id="PF02417">
    <property type="entry name" value="Chromate_transp"/>
    <property type="match status" value="2"/>
</dbReference>
<feature type="transmembrane region" description="Helical" evidence="7">
    <location>
        <begin position="107"/>
        <end position="130"/>
    </location>
</feature>
<comment type="subcellular location">
    <subcellularLocation>
        <location evidence="1">Cell membrane</location>
        <topology evidence="1">Multi-pass membrane protein</topology>
    </subcellularLocation>
</comment>
<comment type="caution">
    <text evidence="8">The sequence shown here is derived from an EMBL/GenBank/DDBJ whole genome shotgun (WGS) entry which is preliminary data.</text>
</comment>
<feature type="transmembrane region" description="Helical" evidence="7">
    <location>
        <begin position="379"/>
        <end position="405"/>
    </location>
</feature>
<organism evidence="8 9">
    <name type="scientific">Alcanivorax quisquiliarum</name>
    <dbReference type="NCBI Taxonomy" id="2933565"/>
    <lineage>
        <taxon>Bacteria</taxon>
        <taxon>Pseudomonadati</taxon>
        <taxon>Pseudomonadota</taxon>
        <taxon>Gammaproteobacteria</taxon>
        <taxon>Oceanospirillales</taxon>
        <taxon>Alcanivoracaceae</taxon>
        <taxon>Alcanivorax</taxon>
    </lineage>
</organism>
<dbReference type="EMBL" id="JALKII010000002">
    <property type="protein sequence ID" value="MCK0536933.1"/>
    <property type="molecule type" value="Genomic_DNA"/>
</dbReference>
<keyword evidence="9" id="KW-1185">Reference proteome</keyword>
<feature type="transmembrane region" description="Helical" evidence="7">
    <location>
        <begin position="202"/>
        <end position="224"/>
    </location>
</feature>
<dbReference type="Proteomes" id="UP001165524">
    <property type="component" value="Unassembled WGS sequence"/>
</dbReference>
<accession>A0ABT0E523</accession>
<evidence type="ECO:0000256" key="1">
    <source>
        <dbReference type="ARBA" id="ARBA00004651"/>
    </source>
</evidence>
<evidence type="ECO:0000256" key="6">
    <source>
        <dbReference type="ARBA" id="ARBA00023136"/>
    </source>
</evidence>
<sequence>MRPVSFREAAAVWWRVALLSFGGPAGQIAVMHRILVEEKRWVDEQRFLHALNFCMVLPGPEAQQLATYLGWYLHGIRGGLVAGTLFILPGFISILALSLLYAGMREIPAVAALLFGLKAAVLALVAMAVWRLAQRALATPLLRIIALVALLAIGWLKLPFPLVLLLAAVIGLFAARFESTLLGHGWQPASQATVAASGHRHLLRIVPPALLLWGAPVLCCMVWLGPDHVLVTLGLFFSEVAVVTFGGAYAVLAYITQQAVAVQGWMQPGEMLDGLGLAESTPGPLIQVVQFVGFMAAFREAAPFSPWTAGVLGALMTTWVIFVPCFLFIFAGAPYVERLRSNLLLAGALRCITAAVLGVMAHLAFWFATHVLFAETRRLAGLTVPVLGSVQWLPLGLGVLALWLLGRRGWGILPVLALTTLGGGVAWWLLY</sequence>
<feature type="transmembrane region" description="Helical" evidence="7">
    <location>
        <begin position="343"/>
        <end position="367"/>
    </location>
</feature>
<dbReference type="NCBIfam" id="TIGR00937">
    <property type="entry name" value="2A51"/>
    <property type="match status" value="1"/>
</dbReference>
<protein>
    <submittedName>
        <fullName evidence="8">Chromate efflux transporter</fullName>
    </submittedName>
</protein>
<reference evidence="8" key="1">
    <citation type="submission" date="2022-04" db="EMBL/GenBank/DDBJ databases">
        <title>Alcanivorax sp. CY1518 draft genome sequence.</title>
        <authorList>
            <person name="Zhao G."/>
            <person name="An M."/>
        </authorList>
    </citation>
    <scope>NUCLEOTIDE SEQUENCE</scope>
    <source>
        <strain evidence="8">CY1518</strain>
    </source>
</reference>
<name>A0ABT0E523_9GAMM</name>
<dbReference type="PIRSF" id="PIRSF004810">
    <property type="entry name" value="ChrA"/>
    <property type="match status" value="1"/>
</dbReference>
<feature type="transmembrane region" description="Helical" evidence="7">
    <location>
        <begin position="80"/>
        <end position="101"/>
    </location>
</feature>
<comment type="similarity">
    <text evidence="2">Belongs to the chromate ion transporter (CHR) (TC 2.A.51) family.</text>
</comment>
<dbReference type="InterPro" id="IPR014047">
    <property type="entry name" value="Chr_Tranpt_l_chain"/>
</dbReference>
<evidence type="ECO:0000256" key="3">
    <source>
        <dbReference type="ARBA" id="ARBA00022475"/>
    </source>
</evidence>
<evidence type="ECO:0000256" key="7">
    <source>
        <dbReference type="SAM" id="Phobius"/>
    </source>
</evidence>
<evidence type="ECO:0000256" key="5">
    <source>
        <dbReference type="ARBA" id="ARBA00022989"/>
    </source>
</evidence>
<keyword evidence="6 7" id="KW-0472">Membrane</keyword>
<evidence type="ECO:0000256" key="4">
    <source>
        <dbReference type="ARBA" id="ARBA00022692"/>
    </source>
</evidence>
<feature type="transmembrane region" description="Helical" evidence="7">
    <location>
        <begin position="310"/>
        <end position="331"/>
    </location>
</feature>
<dbReference type="PANTHER" id="PTHR33567">
    <property type="entry name" value="CHROMATE ION TRANSPORTER (EUROFUNG)"/>
    <property type="match status" value="1"/>
</dbReference>
<evidence type="ECO:0000256" key="2">
    <source>
        <dbReference type="ARBA" id="ARBA00005262"/>
    </source>
</evidence>
<proteinExistence type="inferred from homology"/>
<keyword evidence="5 7" id="KW-1133">Transmembrane helix</keyword>